<gene>
    <name evidence="7" type="ORF">P280DRAFT_551631</name>
</gene>
<evidence type="ECO:0000256" key="3">
    <source>
        <dbReference type="ARBA" id="ARBA00023027"/>
    </source>
</evidence>
<dbReference type="Pfam" id="PF03446">
    <property type="entry name" value="NAD_binding_2"/>
    <property type="match status" value="1"/>
</dbReference>
<dbReference type="InterPro" id="IPR036291">
    <property type="entry name" value="NAD(P)-bd_dom_sf"/>
</dbReference>
<dbReference type="InterPro" id="IPR008927">
    <property type="entry name" value="6-PGluconate_DH-like_C_sf"/>
</dbReference>
<keyword evidence="2" id="KW-0560">Oxidoreductase</keyword>
<dbReference type="EMBL" id="MU006791">
    <property type="protein sequence ID" value="KAF2637959.1"/>
    <property type="molecule type" value="Genomic_DNA"/>
</dbReference>
<dbReference type="PANTHER" id="PTHR43580">
    <property type="entry name" value="OXIDOREDUCTASE GLYR1-RELATED"/>
    <property type="match status" value="1"/>
</dbReference>
<dbReference type="Proteomes" id="UP000799753">
    <property type="component" value="Unassembled WGS sequence"/>
</dbReference>
<keyword evidence="3" id="KW-0520">NAD</keyword>
<dbReference type="Gene3D" id="3.40.50.720">
    <property type="entry name" value="NAD(P)-binding Rossmann-like Domain"/>
    <property type="match status" value="1"/>
</dbReference>
<dbReference type="GO" id="GO:0050661">
    <property type="term" value="F:NADP binding"/>
    <property type="evidence" value="ECO:0007669"/>
    <property type="project" value="InterPro"/>
</dbReference>
<sequence length="328" mass="34264">MTSPTTSPRLGWIGLGSMGLAMCTNLQTHLKAHNLPPLHYTNRTLSRGDTLKPLGAIACATVEEVVQNSDIIFISLSDDATVTATITTILTTTTTTTPHKILVDTTTLHPTTTSTLTTQVTSANHTYIAAPVFGSTPSARSGTLLIAVAGPASAITAISPFLTGILARKVLEAGPSPQQAQVLKTASNYITASLHYTVSEAHVLGEKTGLPAGLLDTLIEQNFGAYAHAVSRRMVEGAYCPALGEAPSSGLELGIKDVGHGVGVAREHGVGLEVGELCLRAMGEAREWGEREGRGRRLDSTAVYGSVRVRAGLGFESGVVRERDGGAE</sequence>
<feature type="domain" description="6-phosphogluconate dehydrogenase NADP-binding" evidence="5">
    <location>
        <begin position="10"/>
        <end position="165"/>
    </location>
</feature>
<dbReference type="PANTHER" id="PTHR43580:SF8">
    <property type="entry name" value="6-PHOSPHOGLUCONATE DEHYDROGENASE NADP-BINDING DOMAIN-CONTAINING PROTEIN-RELATED"/>
    <property type="match status" value="1"/>
</dbReference>
<evidence type="ECO:0000256" key="1">
    <source>
        <dbReference type="ARBA" id="ARBA00007598"/>
    </source>
</evidence>
<dbReference type="OrthoDB" id="435038at2759"/>
<evidence type="ECO:0000313" key="8">
    <source>
        <dbReference type="Proteomes" id="UP000799753"/>
    </source>
</evidence>
<dbReference type="InterPro" id="IPR006115">
    <property type="entry name" value="6PGDH_NADP-bd"/>
</dbReference>
<evidence type="ECO:0000259" key="5">
    <source>
        <dbReference type="Pfam" id="PF03446"/>
    </source>
</evidence>
<name>A0A6A6RQR8_9PLEO</name>
<dbReference type="SUPFAM" id="SSF51735">
    <property type="entry name" value="NAD(P)-binding Rossmann-fold domains"/>
    <property type="match status" value="1"/>
</dbReference>
<feature type="domain" description="3-hydroxyisobutyrate dehydrogenase-like NAD-binding" evidence="6">
    <location>
        <begin position="179"/>
        <end position="290"/>
    </location>
</feature>
<keyword evidence="8" id="KW-1185">Reference proteome</keyword>
<proteinExistence type="inferred from homology"/>
<dbReference type="InterPro" id="IPR051265">
    <property type="entry name" value="HIBADH-related_NP60_sf"/>
</dbReference>
<evidence type="ECO:0000313" key="7">
    <source>
        <dbReference type="EMBL" id="KAF2637959.1"/>
    </source>
</evidence>
<evidence type="ECO:0000256" key="2">
    <source>
        <dbReference type="ARBA" id="ARBA00023002"/>
    </source>
</evidence>
<accession>A0A6A6RQR8</accession>
<dbReference type="InterPro" id="IPR013328">
    <property type="entry name" value="6PGD_dom2"/>
</dbReference>
<evidence type="ECO:0000256" key="4">
    <source>
        <dbReference type="PIRSR" id="PIRSR000103-1"/>
    </source>
</evidence>
<dbReference type="GO" id="GO:0016491">
    <property type="term" value="F:oxidoreductase activity"/>
    <property type="evidence" value="ECO:0007669"/>
    <property type="project" value="UniProtKB-KW"/>
</dbReference>
<dbReference type="InterPro" id="IPR015815">
    <property type="entry name" value="HIBADH-related"/>
</dbReference>
<dbReference type="PIRSF" id="PIRSF000103">
    <property type="entry name" value="HIBADH"/>
    <property type="match status" value="1"/>
</dbReference>
<dbReference type="AlphaFoldDB" id="A0A6A6RQR8"/>
<comment type="similarity">
    <text evidence="1">Belongs to the HIBADH-related family. NP60 subfamily.</text>
</comment>
<dbReference type="Gene3D" id="1.10.1040.10">
    <property type="entry name" value="N-(1-d-carboxylethyl)-l-norvaline Dehydrogenase, domain 2"/>
    <property type="match status" value="1"/>
</dbReference>
<evidence type="ECO:0000259" key="6">
    <source>
        <dbReference type="Pfam" id="PF14833"/>
    </source>
</evidence>
<dbReference type="SUPFAM" id="SSF48179">
    <property type="entry name" value="6-phosphogluconate dehydrogenase C-terminal domain-like"/>
    <property type="match status" value="1"/>
</dbReference>
<reference evidence="7" key="1">
    <citation type="journal article" date="2020" name="Stud. Mycol.">
        <title>101 Dothideomycetes genomes: a test case for predicting lifestyles and emergence of pathogens.</title>
        <authorList>
            <person name="Haridas S."/>
            <person name="Albert R."/>
            <person name="Binder M."/>
            <person name="Bloem J."/>
            <person name="Labutti K."/>
            <person name="Salamov A."/>
            <person name="Andreopoulos B."/>
            <person name="Baker S."/>
            <person name="Barry K."/>
            <person name="Bills G."/>
            <person name="Bluhm B."/>
            <person name="Cannon C."/>
            <person name="Castanera R."/>
            <person name="Culley D."/>
            <person name="Daum C."/>
            <person name="Ezra D."/>
            <person name="Gonzalez J."/>
            <person name="Henrissat B."/>
            <person name="Kuo A."/>
            <person name="Liang C."/>
            <person name="Lipzen A."/>
            <person name="Lutzoni F."/>
            <person name="Magnuson J."/>
            <person name="Mondo S."/>
            <person name="Nolan M."/>
            <person name="Ohm R."/>
            <person name="Pangilinan J."/>
            <person name="Park H.-J."/>
            <person name="Ramirez L."/>
            <person name="Alfaro M."/>
            <person name="Sun H."/>
            <person name="Tritt A."/>
            <person name="Yoshinaga Y."/>
            <person name="Zwiers L.-H."/>
            <person name="Turgeon B."/>
            <person name="Goodwin S."/>
            <person name="Spatafora J."/>
            <person name="Crous P."/>
            <person name="Grigoriev I."/>
        </authorList>
    </citation>
    <scope>NUCLEOTIDE SEQUENCE</scope>
    <source>
        <strain evidence="7">CBS 473.64</strain>
    </source>
</reference>
<dbReference type="Pfam" id="PF14833">
    <property type="entry name" value="NAD_binding_11"/>
    <property type="match status" value="1"/>
</dbReference>
<protein>
    <submittedName>
        <fullName evidence="7">NAD(P)-binding protein</fullName>
    </submittedName>
</protein>
<feature type="active site" evidence="4">
    <location>
        <position position="184"/>
    </location>
</feature>
<organism evidence="7 8">
    <name type="scientific">Massarina eburnea CBS 473.64</name>
    <dbReference type="NCBI Taxonomy" id="1395130"/>
    <lineage>
        <taxon>Eukaryota</taxon>
        <taxon>Fungi</taxon>
        <taxon>Dikarya</taxon>
        <taxon>Ascomycota</taxon>
        <taxon>Pezizomycotina</taxon>
        <taxon>Dothideomycetes</taxon>
        <taxon>Pleosporomycetidae</taxon>
        <taxon>Pleosporales</taxon>
        <taxon>Massarineae</taxon>
        <taxon>Massarinaceae</taxon>
        <taxon>Massarina</taxon>
    </lineage>
</organism>
<dbReference type="InterPro" id="IPR029154">
    <property type="entry name" value="HIBADH-like_NADP-bd"/>
</dbReference>
<dbReference type="GO" id="GO:0051287">
    <property type="term" value="F:NAD binding"/>
    <property type="evidence" value="ECO:0007669"/>
    <property type="project" value="InterPro"/>
</dbReference>